<dbReference type="OrthoDB" id="10007406at2759"/>
<evidence type="ECO:0000256" key="1">
    <source>
        <dbReference type="SAM" id="MobiDB-lite"/>
    </source>
</evidence>
<dbReference type="InterPro" id="IPR027993">
    <property type="entry name" value="DUF4495"/>
</dbReference>
<name>A0A1D2MJ94_ORCCI</name>
<dbReference type="OMA" id="HASCMES"/>
<dbReference type="EMBL" id="LJIJ01001076">
    <property type="protein sequence ID" value="ODM93097.1"/>
    <property type="molecule type" value="Genomic_DNA"/>
</dbReference>
<evidence type="ECO:0000313" key="3">
    <source>
        <dbReference type="Proteomes" id="UP000094527"/>
    </source>
</evidence>
<comment type="caution">
    <text evidence="2">The sequence shown here is derived from an EMBL/GenBank/DDBJ whole genome shotgun (WGS) entry which is preliminary data.</text>
</comment>
<dbReference type="Proteomes" id="UP000094527">
    <property type="component" value="Unassembled WGS sequence"/>
</dbReference>
<keyword evidence="3" id="KW-1185">Reference proteome</keyword>
<accession>A0A1D2MJ94</accession>
<sequence length="961" mass="109656">MLGSKISDLMLAEKNVVDFVDKNLLQERDRLKQDELETEFVCQHLVGGPLDYPVLVSHDFCDITTAWDVYLDAFTKATADKLPKRHGFGIYPRPNEKNHRLGKMPFRGDELTIKQFMNAIILCCPKIRNHIVECTEECTSSGRLENVYVIISNIVIIRNYIWIFMEIFEYENMAKMKEEYKNFCELVEVISEQLLQFQANLLTTYILHDEQSQNWSAYQPYYEGERGSPTIQMWSYFLKAFQRDMWRIMPPQLAQRILAIIINDSLAILANRYSKIKPTEGTNPQFVCDIVNILATVEELLFYVCTDMPSVCGQADPSSSKVLFSIHLKCHCLAATLILVGCPLEILYKSFRRGLSACCLFEARKKDTSRLTDVAWMSVLSFLCPGFYPTDLEYTDWELLFSIKLLRAQPAVNWALVYKVVTMNNCKLATFMLSLFPTVIAPANDFLLEGKAFQRCKHASCMESDCHGLPKSVANHLVASCALYIIAHATPRNNMVTVYRSIFPKVKDWSAMDKTQIWNSSSRPVWFQCLIDVILPILKTCVQSLCLSISEQLTDHAKPNSSSSTSQEVKTAGVLSDGNKRRPGKSSSDAIKFDDRSTQWVIELLNTLTETLSVIPRGFFLVCEEMDDLIPRKFLPVRNNVPVHFLVTGLYMLLQIGSGIANSILPKEEIKVSNDAPKKSSKPSSKAGDKAEPAKNPSTTSIFEPHLFSLAERLCHLDDPIFDQAIHRLISQIESMMKQTKAEKEESKYERPFNFDYALDWDMSNLKSDFLLEEVEGQLSLRIVYWFIITHGDVVEDAITGEIGGKSCASTVANGVQSKDTHQTRPNIQIKNDDGSVNPGSKNLQDKTSEVASDSKSRVLKIAPRIRTCLKNVNIIHDFHYINRYRTFDEILWNSTNLDWVQTIRHCRMGLRKNVVAKLLERRWEMQPDLFSGITTGTDIKDEKMRHLYKMVDEIKALIMM</sequence>
<reference evidence="2 3" key="1">
    <citation type="journal article" date="2016" name="Genome Biol. Evol.">
        <title>Gene Family Evolution Reflects Adaptation to Soil Environmental Stressors in the Genome of the Collembolan Orchesella cincta.</title>
        <authorList>
            <person name="Faddeeva-Vakhrusheva A."/>
            <person name="Derks M.F."/>
            <person name="Anvar S.Y."/>
            <person name="Agamennone V."/>
            <person name="Suring W."/>
            <person name="Smit S."/>
            <person name="van Straalen N.M."/>
            <person name="Roelofs D."/>
        </authorList>
    </citation>
    <scope>NUCLEOTIDE SEQUENCE [LARGE SCALE GENOMIC DNA]</scope>
    <source>
        <tissue evidence="2">Mixed pool</tissue>
    </source>
</reference>
<feature type="region of interest" description="Disordered" evidence="1">
    <location>
        <begin position="816"/>
        <end position="849"/>
    </location>
</feature>
<gene>
    <name evidence="2" type="ORF">Ocin01_13587</name>
</gene>
<feature type="region of interest" description="Disordered" evidence="1">
    <location>
        <begin position="556"/>
        <end position="590"/>
    </location>
</feature>
<feature type="compositionally biased region" description="Polar residues" evidence="1">
    <location>
        <begin position="559"/>
        <end position="569"/>
    </location>
</feature>
<dbReference type="AlphaFoldDB" id="A0A1D2MJ94"/>
<dbReference type="PANTHER" id="PTHR33960">
    <property type="entry name" value="SIMILAR TO KIAA0825 PROTEIN"/>
    <property type="match status" value="1"/>
</dbReference>
<feature type="region of interest" description="Disordered" evidence="1">
    <location>
        <begin position="673"/>
        <end position="699"/>
    </location>
</feature>
<protein>
    <submittedName>
        <fullName evidence="2">Uncharacterized protein</fullName>
    </submittedName>
</protein>
<dbReference type="STRING" id="48709.A0A1D2MJ94"/>
<proteinExistence type="predicted"/>
<evidence type="ECO:0000313" key="2">
    <source>
        <dbReference type="EMBL" id="ODM93097.1"/>
    </source>
</evidence>
<dbReference type="Pfam" id="PF14906">
    <property type="entry name" value="DUF4495"/>
    <property type="match status" value="1"/>
</dbReference>
<feature type="compositionally biased region" description="Polar residues" evidence="1">
    <location>
        <begin position="816"/>
        <end position="830"/>
    </location>
</feature>
<dbReference type="PANTHER" id="PTHR33960:SF1">
    <property type="entry name" value="SIMILAR TO KIAA0825 PROTEIN"/>
    <property type="match status" value="1"/>
</dbReference>
<organism evidence="2 3">
    <name type="scientific">Orchesella cincta</name>
    <name type="common">Springtail</name>
    <name type="synonym">Podura cincta</name>
    <dbReference type="NCBI Taxonomy" id="48709"/>
    <lineage>
        <taxon>Eukaryota</taxon>
        <taxon>Metazoa</taxon>
        <taxon>Ecdysozoa</taxon>
        <taxon>Arthropoda</taxon>
        <taxon>Hexapoda</taxon>
        <taxon>Collembola</taxon>
        <taxon>Entomobryomorpha</taxon>
        <taxon>Entomobryoidea</taxon>
        <taxon>Orchesellidae</taxon>
        <taxon>Orchesellinae</taxon>
        <taxon>Orchesella</taxon>
    </lineage>
</organism>